<evidence type="ECO:0000313" key="2">
    <source>
        <dbReference type="Proteomes" id="UP001523262"/>
    </source>
</evidence>
<dbReference type="Proteomes" id="UP001523262">
    <property type="component" value="Unassembled WGS sequence"/>
</dbReference>
<keyword evidence="2" id="KW-1185">Reference proteome</keyword>
<organism evidence="1 2">
    <name type="scientific">Neobacillus pocheonensis</name>
    <dbReference type="NCBI Taxonomy" id="363869"/>
    <lineage>
        <taxon>Bacteria</taxon>
        <taxon>Bacillati</taxon>
        <taxon>Bacillota</taxon>
        <taxon>Bacilli</taxon>
        <taxon>Bacillales</taxon>
        <taxon>Bacillaceae</taxon>
        <taxon>Neobacillus</taxon>
    </lineage>
</organism>
<reference evidence="1 2" key="1">
    <citation type="submission" date="2022-06" db="EMBL/GenBank/DDBJ databases">
        <authorList>
            <person name="Jeon C.O."/>
        </authorList>
    </citation>
    <scope>NUCLEOTIDE SEQUENCE [LARGE SCALE GENOMIC DNA]</scope>
    <source>
        <strain evidence="1 2">KCTC 13943</strain>
    </source>
</reference>
<name>A0ABT0W764_9BACI</name>
<dbReference type="EMBL" id="JAMQCR010000001">
    <property type="protein sequence ID" value="MCM2532146.1"/>
    <property type="molecule type" value="Genomic_DNA"/>
</dbReference>
<sequence>MANKRGFYDPDYLIKKMNSEVSLEGLASKGNSGSDNGTLNADDIIHFLIRNSKNYKVAKGKPKIEAKDYLRNDELGEILRNYKPLLDFATEELRKRKERKHNRYLLTKIKCSVLNDMTDSKGILDGVFGYDACPSESTVYDLSFIDLRNPAHIEALIPLKVEFDPNRDLCLILLDLGTIMEKCLNDEEKLMVAMIRDEFQIKEIAAELGITYKQTQYRLQKIYKKVAGI</sequence>
<comment type="caution">
    <text evidence="1">The sequence shown here is derived from an EMBL/GenBank/DDBJ whole genome shotgun (WGS) entry which is preliminary data.</text>
</comment>
<proteinExistence type="predicted"/>
<accession>A0ABT0W764</accession>
<gene>
    <name evidence="1" type="ORF">NDK43_06760</name>
</gene>
<evidence type="ECO:0008006" key="3">
    <source>
        <dbReference type="Google" id="ProtNLM"/>
    </source>
</evidence>
<protein>
    <recommendedName>
        <fullName evidence="3">Sigma-70 family RNA polymerase sigma factor</fullName>
    </recommendedName>
</protein>
<evidence type="ECO:0000313" key="1">
    <source>
        <dbReference type="EMBL" id="MCM2532146.1"/>
    </source>
</evidence>